<dbReference type="InterPro" id="IPR018841">
    <property type="entry name" value="DUF2442"/>
</dbReference>
<dbReference type="RefSeq" id="WP_141611733.1">
    <property type="nucleotide sequence ID" value="NZ_VIGC02000030.1"/>
</dbReference>
<dbReference type="Gene3D" id="3.30.2020.40">
    <property type="entry name" value="Uncharacterised protein PF10387, DUF2442"/>
    <property type="match status" value="1"/>
</dbReference>
<dbReference type="Pfam" id="PF10387">
    <property type="entry name" value="DUF2442"/>
    <property type="match status" value="1"/>
</dbReference>
<dbReference type="AlphaFoldDB" id="A0A540VAZ8"/>
<accession>A0A540VAZ8</accession>
<dbReference type="Proteomes" id="UP000317371">
    <property type="component" value="Unassembled WGS sequence"/>
</dbReference>
<evidence type="ECO:0000313" key="3">
    <source>
        <dbReference type="Proteomes" id="UP000317371"/>
    </source>
</evidence>
<gene>
    <name evidence="2" type="ORF">FKZ61_18945</name>
</gene>
<feature type="region of interest" description="Disordered" evidence="1">
    <location>
        <begin position="82"/>
        <end position="105"/>
    </location>
</feature>
<proteinExistence type="predicted"/>
<dbReference type="InParanoid" id="A0A540VAZ8"/>
<evidence type="ECO:0000313" key="2">
    <source>
        <dbReference type="EMBL" id="TQE93934.1"/>
    </source>
</evidence>
<name>A0A540VAZ8_9CHLR</name>
<organism evidence="2 3">
    <name type="scientific">Litorilinea aerophila</name>
    <dbReference type="NCBI Taxonomy" id="1204385"/>
    <lineage>
        <taxon>Bacteria</taxon>
        <taxon>Bacillati</taxon>
        <taxon>Chloroflexota</taxon>
        <taxon>Caldilineae</taxon>
        <taxon>Caldilineales</taxon>
        <taxon>Caldilineaceae</taxon>
        <taxon>Litorilinea</taxon>
    </lineage>
</organism>
<dbReference type="OrthoDB" id="337884at2"/>
<keyword evidence="3" id="KW-1185">Reference proteome</keyword>
<reference evidence="2 3" key="1">
    <citation type="submission" date="2019-06" db="EMBL/GenBank/DDBJ databases">
        <title>Genome sequence of Litorilinea aerophila BAA-2444.</title>
        <authorList>
            <person name="Maclea K.S."/>
            <person name="Maurais E.G."/>
            <person name="Iannazzi L.C."/>
        </authorList>
    </citation>
    <scope>NUCLEOTIDE SEQUENCE [LARGE SCALE GENOMIC DNA]</scope>
    <source>
        <strain evidence="2 3">ATCC BAA-2444</strain>
    </source>
</reference>
<sequence>MNSSVVEIQEARARHVEIDEEMLTVELVDGRVISVPLAWYPRLWYGTPEERAHFEIIGDGAIIHWPDLDEDLSVSGILAGRRSGETPESLKKWLEARGKQRSTSE</sequence>
<protein>
    <submittedName>
        <fullName evidence="2">DUF2442 domain-containing protein</fullName>
    </submittedName>
</protein>
<evidence type="ECO:0000256" key="1">
    <source>
        <dbReference type="SAM" id="MobiDB-lite"/>
    </source>
</evidence>
<dbReference type="EMBL" id="VIGC01000030">
    <property type="protein sequence ID" value="TQE93934.1"/>
    <property type="molecule type" value="Genomic_DNA"/>
</dbReference>
<comment type="caution">
    <text evidence="2">The sequence shown here is derived from an EMBL/GenBank/DDBJ whole genome shotgun (WGS) entry which is preliminary data.</text>
</comment>